<sequence length="501" mass="51508">MELKKLVLVTTVVAAITGLYGCGSDERATVNIDAQDNSTTNTSTGGGGDTGSTVNCPSEFSFLRQDVNGNDVCQLNASIMADATLTSDITWFLGGAVVVGNGNQQMSATDGTLAEDDTPVEEVTLTIQPGTSILADNGTFANLTITRGSNIIANGTASSPIVFSSEDAGFDGAGEWGGLIIHGYGLHNECRYIGDGGADEPTTDVACNVDAEGESGLAGGHDNTDDSGSLSYVVVTEGGYEFAVGNEINGISFVGVGNGTTVNNIQVNNNADDGVEFYGGSVNAKYLVLTGNQDDSIDWDEGYVGNIQYALVVQSSESNGNTIEADTFGSDRILSAPTIVNATFVGNGGKNTLHVLKAGSGGFIHNSIMTGASGTIENCVLLDGEDVVTNAQTGNIAYNNTIADCTNFEITDETGPVTATNLDTAESSPNLITGVAASLDTSYASTATEATGLTAIDFDMINTAFPGSKADGTFFDDTTYIGAIEPGSTPWYEGWIVEGSL</sequence>
<dbReference type="PROSITE" id="PS51257">
    <property type="entry name" value="PROKAR_LIPOPROTEIN"/>
    <property type="match status" value="1"/>
</dbReference>
<keyword evidence="2" id="KW-1185">Reference proteome</keyword>
<accession>A0AA37WLT2</accession>
<evidence type="ECO:0000313" key="2">
    <source>
        <dbReference type="Proteomes" id="UP001156870"/>
    </source>
</evidence>
<dbReference type="PANTHER" id="PTHR41339">
    <property type="entry name" value="LIPL48"/>
    <property type="match status" value="1"/>
</dbReference>
<dbReference type="PANTHER" id="PTHR41339:SF1">
    <property type="entry name" value="SECRETED PROTEIN"/>
    <property type="match status" value="1"/>
</dbReference>
<evidence type="ECO:0000313" key="1">
    <source>
        <dbReference type="EMBL" id="GLS25968.1"/>
    </source>
</evidence>
<proteinExistence type="predicted"/>
<name>A0AA37WLT2_9GAMM</name>
<dbReference type="RefSeq" id="WP_232593261.1">
    <property type="nucleotide sequence ID" value="NZ_BSPD01000037.1"/>
</dbReference>
<protein>
    <submittedName>
        <fullName evidence="1">Uncharacterized protein</fullName>
    </submittedName>
</protein>
<dbReference type="EMBL" id="BSPD01000037">
    <property type="protein sequence ID" value="GLS25968.1"/>
    <property type="molecule type" value="Genomic_DNA"/>
</dbReference>
<organism evidence="1 2">
    <name type="scientific">Marinibactrum halimedae</name>
    <dbReference type="NCBI Taxonomy" id="1444977"/>
    <lineage>
        <taxon>Bacteria</taxon>
        <taxon>Pseudomonadati</taxon>
        <taxon>Pseudomonadota</taxon>
        <taxon>Gammaproteobacteria</taxon>
        <taxon>Cellvibrionales</taxon>
        <taxon>Cellvibrionaceae</taxon>
        <taxon>Marinibactrum</taxon>
    </lineage>
</organism>
<comment type="caution">
    <text evidence="1">The sequence shown here is derived from an EMBL/GenBank/DDBJ whole genome shotgun (WGS) entry which is preliminary data.</text>
</comment>
<reference evidence="1 2" key="1">
    <citation type="journal article" date="2014" name="Int. J. Syst. Evol. Microbiol.">
        <title>Complete genome sequence of Corynebacterium casei LMG S-19264T (=DSM 44701T), isolated from a smear-ripened cheese.</title>
        <authorList>
            <consortium name="US DOE Joint Genome Institute (JGI-PGF)"/>
            <person name="Walter F."/>
            <person name="Albersmeier A."/>
            <person name="Kalinowski J."/>
            <person name="Ruckert C."/>
        </authorList>
    </citation>
    <scope>NUCLEOTIDE SEQUENCE [LARGE SCALE GENOMIC DNA]</scope>
    <source>
        <strain evidence="1 2">NBRC 110095</strain>
    </source>
</reference>
<gene>
    <name evidence="1" type="ORF">GCM10007877_16830</name>
</gene>
<dbReference type="AlphaFoldDB" id="A0AA37WLT2"/>
<dbReference type="Proteomes" id="UP001156870">
    <property type="component" value="Unassembled WGS sequence"/>
</dbReference>